<gene>
    <name evidence="1" type="ORF">RPERSI_LOCUS9656</name>
</gene>
<feature type="non-terminal residue" evidence="1">
    <location>
        <position position="1"/>
    </location>
</feature>
<name>A0ACA9PB59_9GLOM</name>
<dbReference type="Proteomes" id="UP000789920">
    <property type="component" value="Unassembled WGS sequence"/>
</dbReference>
<evidence type="ECO:0000313" key="2">
    <source>
        <dbReference type="Proteomes" id="UP000789920"/>
    </source>
</evidence>
<organism evidence="1 2">
    <name type="scientific">Racocetra persica</name>
    <dbReference type="NCBI Taxonomy" id="160502"/>
    <lineage>
        <taxon>Eukaryota</taxon>
        <taxon>Fungi</taxon>
        <taxon>Fungi incertae sedis</taxon>
        <taxon>Mucoromycota</taxon>
        <taxon>Glomeromycotina</taxon>
        <taxon>Glomeromycetes</taxon>
        <taxon>Diversisporales</taxon>
        <taxon>Gigasporaceae</taxon>
        <taxon>Racocetra</taxon>
    </lineage>
</organism>
<reference evidence="1" key="1">
    <citation type="submission" date="2021-06" db="EMBL/GenBank/DDBJ databases">
        <authorList>
            <person name="Kallberg Y."/>
            <person name="Tangrot J."/>
            <person name="Rosling A."/>
        </authorList>
    </citation>
    <scope>NUCLEOTIDE SEQUENCE</scope>
    <source>
        <strain evidence="1">MA461A</strain>
    </source>
</reference>
<keyword evidence="2" id="KW-1185">Reference proteome</keyword>
<evidence type="ECO:0000313" key="1">
    <source>
        <dbReference type="EMBL" id="CAG8693313.1"/>
    </source>
</evidence>
<protein>
    <submittedName>
        <fullName evidence="1">12736_t:CDS:1</fullName>
    </submittedName>
</protein>
<dbReference type="EMBL" id="CAJVQC010018424">
    <property type="protein sequence ID" value="CAG8693313.1"/>
    <property type="molecule type" value="Genomic_DNA"/>
</dbReference>
<proteinExistence type="predicted"/>
<sequence length="175" mass="18703">MSLASTFVQVFNDVVNGMAALGIHVVAAAGNFADDACLYSPGSAANVITVGATDPTIKLLLMVSVISGLDTSSPNIFLRVPSLPSECSESTPDSDPDQNQDSTLDLSDPDLDFLDQDLDLPDQDQDLDFSDQDQDLDFSDQDQDLDFSDLDLSDPSLDFLDPQDPPNTSDLDLGL</sequence>
<accession>A0ACA9PB59</accession>
<comment type="caution">
    <text evidence="1">The sequence shown here is derived from an EMBL/GenBank/DDBJ whole genome shotgun (WGS) entry which is preliminary data.</text>
</comment>